<dbReference type="STRING" id="465817.ETA_26500"/>
<dbReference type="OrthoDB" id="5292292at2"/>
<reference evidence="2 3" key="1">
    <citation type="journal article" date="2008" name="Environ. Microbiol.">
        <title>The genome of Erwinia tasmaniensis strain Et1/99, a non-pathogenic bacterium in the genus Erwinia.</title>
        <authorList>
            <person name="Kube M."/>
            <person name="Migdoll A.M."/>
            <person name="Mueller I."/>
            <person name="Kuhl H."/>
            <person name="Beck A."/>
            <person name="Reinhardt R."/>
            <person name="Geider K."/>
        </authorList>
    </citation>
    <scope>NUCLEOTIDE SEQUENCE [LARGE SCALE GENOMIC DNA]</scope>
    <source>
        <strain evidence="3">DSM 17950 / CFBP 7177 / CIP 109463 / NCPPB 4357 / Et1/99</strain>
    </source>
</reference>
<dbReference type="PANTHER" id="PTHR43441">
    <property type="entry name" value="RIBOSOMAL-PROTEIN-SERINE ACETYLTRANSFERASE"/>
    <property type="match status" value="1"/>
</dbReference>
<dbReference type="GO" id="GO:0005737">
    <property type="term" value="C:cytoplasm"/>
    <property type="evidence" value="ECO:0007669"/>
    <property type="project" value="TreeGrafter"/>
</dbReference>
<dbReference type="GO" id="GO:1990189">
    <property type="term" value="F:protein N-terminal-serine acetyltransferase activity"/>
    <property type="evidence" value="ECO:0007669"/>
    <property type="project" value="TreeGrafter"/>
</dbReference>
<evidence type="ECO:0000259" key="1">
    <source>
        <dbReference type="PROSITE" id="PS51186"/>
    </source>
</evidence>
<accession>B2VHI3</accession>
<dbReference type="PROSITE" id="PS51186">
    <property type="entry name" value="GNAT"/>
    <property type="match status" value="1"/>
</dbReference>
<dbReference type="AlphaFoldDB" id="B2VHI3"/>
<dbReference type="SUPFAM" id="SSF55729">
    <property type="entry name" value="Acyl-CoA N-acyltransferases (Nat)"/>
    <property type="match status" value="1"/>
</dbReference>
<keyword evidence="3" id="KW-1185">Reference proteome</keyword>
<organism evidence="2 3">
    <name type="scientific">Erwinia tasmaniensis (strain DSM 17950 / CFBP 7177 / CIP 109463 / NCPPB 4357 / Et1/99)</name>
    <dbReference type="NCBI Taxonomy" id="465817"/>
    <lineage>
        <taxon>Bacteria</taxon>
        <taxon>Pseudomonadati</taxon>
        <taxon>Pseudomonadota</taxon>
        <taxon>Gammaproteobacteria</taxon>
        <taxon>Enterobacterales</taxon>
        <taxon>Erwiniaceae</taxon>
        <taxon>Erwinia</taxon>
    </lineage>
</organism>
<dbReference type="GO" id="GO:0008999">
    <property type="term" value="F:protein-N-terminal-alanine acetyltransferase activity"/>
    <property type="evidence" value="ECO:0007669"/>
    <property type="project" value="TreeGrafter"/>
</dbReference>
<dbReference type="HOGENOM" id="CLU_013985_3_0_6"/>
<evidence type="ECO:0000313" key="2">
    <source>
        <dbReference type="EMBL" id="CAO97696.1"/>
    </source>
</evidence>
<evidence type="ECO:0000313" key="3">
    <source>
        <dbReference type="Proteomes" id="UP000001726"/>
    </source>
</evidence>
<dbReference type="Pfam" id="PF13302">
    <property type="entry name" value="Acetyltransf_3"/>
    <property type="match status" value="1"/>
</dbReference>
<dbReference type="PANTHER" id="PTHR43441:SF10">
    <property type="entry name" value="ACETYLTRANSFERASE"/>
    <property type="match status" value="1"/>
</dbReference>
<dbReference type="InterPro" id="IPR016181">
    <property type="entry name" value="Acyl_CoA_acyltransferase"/>
</dbReference>
<dbReference type="eggNOG" id="COG1670">
    <property type="taxonomic scope" value="Bacteria"/>
</dbReference>
<dbReference type="KEGG" id="eta:ETA_26500"/>
<dbReference type="Gene3D" id="3.40.630.30">
    <property type="match status" value="1"/>
</dbReference>
<proteinExistence type="predicted"/>
<dbReference type="Proteomes" id="UP000001726">
    <property type="component" value="Chromosome"/>
</dbReference>
<name>B2VHI3_ERWT9</name>
<sequence length="174" mass="19345">MNLVLRPFEDSHADAFAHAVNESLGTLLPWMGWAHENYTPEDALKWFHYTHLQRQREQADESGIFSNDGQLLGGVGIRYADEQGSKPALGYWVRCGEQRKGIASTAVRMLAAKAFMQRKAETIEILIAESNHASRAVATRVGAKLIDVRFGLIVLASGPIDTAIYHLHRPHQVA</sequence>
<dbReference type="InterPro" id="IPR000182">
    <property type="entry name" value="GNAT_dom"/>
</dbReference>
<dbReference type="InterPro" id="IPR051908">
    <property type="entry name" value="Ribosomal_N-acetyltransferase"/>
</dbReference>
<gene>
    <name evidence="2" type="ordered locus">ETA_26500</name>
</gene>
<protein>
    <submittedName>
        <fullName evidence="2">Probable ribosomal-protein-serine acetyltransferase</fullName>
    </submittedName>
</protein>
<dbReference type="RefSeq" id="WP_012442358.1">
    <property type="nucleotide sequence ID" value="NC_010694.1"/>
</dbReference>
<feature type="domain" description="N-acetyltransferase" evidence="1">
    <location>
        <begin position="3"/>
        <end position="161"/>
    </location>
</feature>
<dbReference type="EMBL" id="CU468135">
    <property type="protein sequence ID" value="CAO97696.1"/>
    <property type="molecule type" value="Genomic_DNA"/>
</dbReference>